<evidence type="ECO:0000313" key="9">
    <source>
        <dbReference type="EMBL" id="ECV9657790.1"/>
    </source>
</evidence>
<dbReference type="InterPro" id="IPR050206">
    <property type="entry name" value="FtsK/SpoIIIE/SftA"/>
</dbReference>
<feature type="coiled-coil region" evidence="6">
    <location>
        <begin position="158"/>
        <end position="224"/>
    </location>
</feature>
<dbReference type="InterPro" id="IPR036390">
    <property type="entry name" value="WH_DNA-bd_sf"/>
</dbReference>
<gene>
    <name evidence="9" type="ORF">F2N06_07225</name>
</gene>
<dbReference type="Gene3D" id="3.30.980.40">
    <property type="match status" value="1"/>
</dbReference>
<keyword evidence="4" id="KW-0238">DNA-binding</keyword>
<feature type="coiled-coil region" evidence="6">
    <location>
        <begin position="322"/>
        <end position="361"/>
    </location>
</feature>
<evidence type="ECO:0000256" key="7">
    <source>
        <dbReference type="SAM" id="Phobius"/>
    </source>
</evidence>
<comment type="similarity">
    <text evidence="1">Belongs to the FtsK/SpoIIIE/SftA family.</text>
</comment>
<evidence type="ECO:0000256" key="2">
    <source>
        <dbReference type="ARBA" id="ARBA00022741"/>
    </source>
</evidence>
<proteinExistence type="inferred from homology"/>
<keyword evidence="7" id="KW-0472">Membrane</keyword>
<dbReference type="GO" id="GO:0005524">
    <property type="term" value="F:ATP binding"/>
    <property type="evidence" value="ECO:0007669"/>
    <property type="project" value="UniProtKB-UniRule"/>
</dbReference>
<keyword evidence="7" id="KW-0812">Transmembrane</keyword>
<dbReference type="SMART" id="SM00843">
    <property type="entry name" value="Ftsk_gamma"/>
    <property type="match status" value="1"/>
</dbReference>
<evidence type="ECO:0000256" key="4">
    <source>
        <dbReference type="ARBA" id="ARBA00023125"/>
    </source>
</evidence>
<keyword evidence="3 5" id="KW-0067">ATP-binding</keyword>
<dbReference type="InterPro" id="IPR018541">
    <property type="entry name" value="Ftsk_gamma"/>
</dbReference>
<dbReference type="PANTHER" id="PTHR22683:SF41">
    <property type="entry name" value="DNA TRANSLOCASE FTSK"/>
    <property type="match status" value="1"/>
</dbReference>
<feature type="transmembrane region" description="Helical" evidence="7">
    <location>
        <begin position="49"/>
        <end position="69"/>
    </location>
</feature>
<evidence type="ECO:0000256" key="1">
    <source>
        <dbReference type="ARBA" id="ARBA00006474"/>
    </source>
</evidence>
<dbReference type="InterPro" id="IPR027417">
    <property type="entry name" value="P-loop_NTPase"/>
</dbReference>
<dbReference type="Gene3D" id="3.40.50.300">
    <property type="entry name" value="P-loop containing nucleotide triphosphate hydrolases"/>
    <property type="match status" value="1"/>
</dbReference>
<dbReference type="SUPFAM" id="SSF52540">
    <property type="entry name" value="P-loop containing nucleoside triphosphate hydrolases"/>
    <property type="match status" value="1"/>
</dbReference>
<evidence type="ECO:0000256" key="3">
    <source>
        <dbReference type="ARBA" id="ARBA00022840"/>
    </source>
</evidence>
<feature type="transmembrane region" description="Helical" evidence="7">
    <location>
        <begin position="15"/>
        <end position="37"/>
    </location>
</feature>
<dbReference type="EMBL" id="AAKUWM010000014">
    <property type="protein sequence ID" value="ECV9657790.1"/>
    <property type="molecule type" value="Genomic_DNA"/>
</dbReference>
<reference evidence="9" key="1">
    <citation type="submission" date="2019-09" db="EMBL/GenBank/DDBJ databases">
        <authorList>
            <consortium name="GenomeTrakr network: Whole genome sequencing for foodborne pathogen traceback"/>
        </authorList>
    </citation>
    <scope>NUCLEOTIDE SEQUENCE [LARGE SCALE GENOMIC DNA]</scope>
    <source>
        <strain evidence="9">TTU_583</strain>
    </source>
</reference>
<dbReference type="InterPro" id="IPR041027">
    <property type="entry name" value="FtsK_alpha"/>
</dbReference>
<feature type="domain" description="FtsK" evidence="8">
    <location>
        <begin position="663"/>
        <end position="853"/>
    </location>
</feature>
<dbReference type="GO" id="GO:0003677">
    <property type="term" value="F:DNA binding"/>
    <property type="evidence" value="ECO:0007669"/>
    <property type="project" value="UniProtKB-KW"/>
</dbReference>
<evidence type="ECO:0000259" key="8">
    <source>
        <dbReference type="PROSITE" id="PS50901"/>
    </source>
</evidence>
<evidence type="ECO:0000256" key="5">
    <source>
        <dbReference type="PROSITE-ProRule" id="PRU00289"/>
    </source>
</evidence>
<dbReference type="Gene3D" id="1.10.10.10">
    <property type="entry name" value="Winged helix-like DNA-binding domain superfamily/Winged helix DNA-binding domain"/>
    <property type="match status" value="1"/>
</dbReference>
<dbReference type="Pfam" id="PF17854">
    <property type="entry name" value="FtsK_alpha"/>
    <property type="match status" value="1"/>
</dbReference>
<dbReference type="AlphaFoldDB" id="A0A698FX93"/>
<sequence>MLAPDMGVWLYKLNLFLFGEFAYYYPFFLFVLNYVYYKRNYKLANFTRRELFGIGFAFFSSLLLFAVFYPNFGYVLELSYVIFSTILGHTGSGIFALLLLFFSFALLFPKTTKELFKIELNFNNLLRIENALKALLMRVFGGENEKDDLGKIEPKAPIITSEKSVDSAQEKNQNENENLNLNQTEQLVKYSNINASKNSIITAKENFEKLKNQILDEKVEIDQESIKEAKSFMYENSQQVRSFVQKASRMSIKLDEDFNFISEEEADMIPERFLKPKKLEDIKRIDTSNKNLDEPSYKRKNIEISVPKQEIKPKIFTKELELRENLIKEAKLEQEYKAYQNEILENKVQEEIKELEKKDNLEPDLNHIIQGSKYNFSTPLQEVSDIKEEAKIQNAQTFSVLERTNEIEVIDFDESEIEIKKMESINKNIHDFIPVVEELEHPYIEPTPIVKVEEIKPLNNHQVNNQVQIQEQDKIIEQTESFAKEQISQEPSQEITRQKAILAKEIELNKALLREIEQGEIEKPKDFELPPLEFLTNPSHNKQEINESEIDKKIYNLLEKLRRFKIGGDVISTYIGPVVTTFEFRPSADVKVSRILNLQDDLTMALMAKSIRIQAPIPGKDVVGIEVPNDEIQTIYLREILESEVFKNAKSPLTIALGKDIVGNAFVTDLKKLPHLLIAGTTGSGKSVGINSMLLSLLYRNSPKTLRLMMIDPKMLEFSIYNDIPHLLTPVITDPKKAVNALSNMVAEMERRYRLMAEAKTKNIENYNEKMKELGEKELPFIVVIIDELADLMMTAGKDVEFYIGRLAQMARASGIHLIVATQRPSVDVVTGLIKANLPSRISYKVGQKIDSKVILDAMGAESLLGRGDCLFTPPGTSSIVRLHAPFASEFEIEKIVDFLKDQQSVEYDESFLKDQQSMGVTSSESINNGEYDELYEDAKRVILSDGKTSISYLQRKLNIGYNRAANIIDQLTESGVLSEPNTKGQREIL</sequence>
<dbReference type="Pfam" id="PF09397">
    <property type="entry name" value="FtsK_gamma"/>
    <property type="match status" value="1"/>
</dbReference>
<dbReference type="Pfam" id="PF01580">
    <property type="entry name" value="FtsK_SpoIIIE"/>
    <property type="match status" value="1"/>
</dbReference>
<comment type="caution">
    <text evidence="9">The sequence shown here is derived from an EMBL/GenBank/DDBJ whole genome shotgun (WGS) entry which is preliminary data.</text>
</comment>
<keyword evidence="6" id="KW-0175">Coiled coil</keyword>
<keyword evidence="2 5" id="KW-0547">Nucleotide-binding</keyword>
<organism evidence="9">
    <name type="scientific">Campylobacter jejuni</name>
    <dbReference type="NCBI Taxonomy" id="197"/>
    <lineage>
        <taxon>Bacteria</taxon>
        <taxon>Pseudomonadati</taxon>
        <taxon>Campylobacterota</taxon>
        <taxon>Epsilonproteobacteria</taxon>
        <taxon>Campylobacterales</taxon>
        <taxon>Campylobacteraceae</taxon>
        <taxon>Campylobacter</taxon>
    </lineage>
</organism>
<protein>
    <submittedName>
        <fullName evidence="9">Cell division protein FtsK</fullName>
    </submittedName>
</protein>
<feature type="transmembrane region" description="Helical" evidence="7">
    <location>
        <begin position="81"/>
        <end position="108"/>
    </location>
</feature>
<dbReference type="InterPro" id="IPR036388">
    <property type="entry name" value="WH-like_DNA-bd_sf"/>
</dbReference>
<keyword evidence="7" id="KW-1133">Transmembrane helix</keyword>
<dbReference type="PANTHER" id="PTHR22683">
    <property type="entry name" value="SPORULATION PROTEIN RELATED"/>
    <property type="match status" value="1"/>
</dbReference>
<name>A0A698FX93_CAMJU</name>
<accession>A0A698FX93</accession>
<dbReference type="CDD" id="cd01127">
    <property type="entry name" value="TrwB_TraG_TraD_VirD4"/>
    <property type="match status" value="1"/>
</dbReference>
<dbReference type="PROSITE" id="PS50901">
    <property type="entry name" value="FTSK"/>
    <property type="match status" value="1"/>
</dbReference>
<keyword evidence="9" id="KW-0132">Cell division</keyword>
<dbReference type="GO" id="GO:0051301">
    <property type="term" value="P:cell division"/>
    <property type="evidence" value="ECO:0007669"/>
    <property type="project" value="UniProtKB-KW"/>
</dbReference>
<dbReference type="SUPFAM" id="SSF46785">
    <property type="entry name" value="Winged helix' DNA-binding domain"/>
    <property type="match status" value="1"/>
</dbReference>
<evidence type="ECO:0000256" key="6">
    <source>
        <dbReference type="SAM" id="Coils"/>
    </source>
</evidence>
<feature type="binding site" evidence="5">
    <location>
        <begin position="680"/>
        <end position="687"/>
    </location>
    <ligand>
        <name>ATP</name>
        <dbReference type="ChEBI" id="CHEBI:30616"/>
    </ligand>
</feature>
<dbReference type="InterPro" id="IPR002543">
    <property type="entry name" value="FtsK_dom"/>
</dbReference>
<keyword evidence="9" id="KW-0131">Cell cycle</keyword>